<evidence type="ECO:0000256" key="4">
    <source>
        <dbReference type="ARBA" id="ARBA00023136"/>
    </source>
</evidence>
<evidence type="ECO:0000256" key="2">
    <source>
        <dbReference type="ARBA" id="ARBA00022729"/>
    </source>
</evidence>
<evidence type="ECO:0000256" key="5">
    <source>
        <dbReference type="SAM" id="SignalP"/>
    </source>
</evidence>
<keyword evidence="8" id="KW-1185">Reference proteome</keyword>
<dbReference type="SUPFAM" id="SSF56300">
    <property type="entry name" value="Metallo-dependent phosphatases"/>
    <property type="match status" value="1"/>
</dbReference>
<keyword evidence="2 5" id="KW-0732">Signal</keyword>
<reference evidence="7 8" key="1">
    <citation type="submission" date="2021-01" db="EMBL/GenBank/DDBJ databases">
        <title>Chryseolinea sp. Jin1 Genome sequencing and assembly.</title>
        <authorList>
            <person name="Kim I."/>
        </authorList>
    </citation>
    <scope>NUCLEOTIDE SEQUENCE [LARGE SCALE GENOMIC DNA]</scope>
    <source>
        <strain evidence="7 8">Jin1</strain>
    </source>
</reference>
<accession>A0ABS1KYW9</accession>
<dbReference type="Proteomes" id="UP000613030">
    <property type="component" value="Unassembled WGS sequence"/>
</dbReference>
<gene>
    <name evidence="7" type="ORF">JI741_24280</name>
</gene>
<dbReference type="InterPro" id="IPR029052">
    <property type="entry name" value="Metallo-depent_PP-like"/>
</dbReference>
<dbReference type="PANTHER" id="PTHR10161:SF14">
    <property type="entry name" value="TARTRATE-RESISTANT ACID PHOSPHATASE TYPE 5"/>
    <property type="match status" value="1"/>
</dbReference>
<feature type="chain" id="PRO_5045918974" evidence="5">
    <location>
        <begin position="21"/>
        <end position="1241"/>
    </location>
</feature>
<sequence length="1241" mass="140300">MLKTIPPALLFFFGSLGLWAQAPAEVAYTLYLVGDAGEPAIVDQPLGKALRREVSASGANATVVYLGDNIYPKGMPPVGSKQRAISETILKTQAGWIQGLDAKGIFLPGNHDWQRARRRGQEYILNQQQFLDSLHDNNITLLPRDACPGPVEIPLTEKAVLVILDTQWLLHPWDKPGEESDCDAKTPAEVWLLLSDIFARNAGKRVIVAAHHPLITHGEHGGVFQLKDHLFPLTAANHNLYIPMPVIGSIYPLYRKWFGDVQDAAHPLYKEMSGLIQNLMLQYPGSVYAAGHEHALQYLVRDSLHLIVSGAGSKTSFVKQKQYSKYAGAVQGYVKLTLYTDGSALTEYKQVDETYPEGKSVYSDKLPALHRMKPLPEQGAVSFKDKVVRVKASEQYAASKTHERLLGANYRSAWGQEIDVPVFDIATEQGGLKIVQKGGGMQTLSLRLEDSTGREFVLRSIEKYPENAVPEMLRKTFAQDLVQDQISASHPYSAVVVPGLADAAQIYHTNPRIVYIPDDARLGIYRRQFANTLSLFEERPAGDWSDKAFFGNSKNIINTSKVLERTEKDNDNQVDQRFVLRSRIFDLWIGDWDRHDDQWRWSSFKTKKGETYRPVPRDRDQAFFVNEGVIPKIWSRKWALPKFEGFAETIRWPSGLSFNARYFDRTFLTEPSEDEWVAAAKDLQLKLTDEVIETSIKAWPIEIYDLHGKEVIQKLKVRRENLVKDAVLHYKFLAKAVEVVGSEKDEKFDVQRQPSGDVLVKVYKYKDGEEGKKLYERLFKKFETKEIRLYGRGGKDLFAVTGTTPQSILVRVIGGDGKDTLRDESHVTGLANKTLFYDLKEGSTVVTKGETGNRMSDDSQVNEWDRKAFKYNTLAPLVTGNVNPDDGLFIGGGFLYQTQGFRKSPFKSRHFALFSVAPRTASFNLSYRGDFNNVVGKWGLQIIADLKQPNYVNNFFGWGNESVYDLNIDDKPQHAGLSTPIEYYRYRFEEWKLEAYITRRIGNWGLLQAGPAFQRVEVEDPGGKDRFIEEYAATLPYPLFDGHNTYTGGAWKFTVDKRNNPIFTTRGVVFAVSGRNMAGVDMRAHSFSSYESSLSLYHSFRFPSRIVFAARVGGGLNTGTYEFYQAQILSGRTEIRGFRKTRFYGDSRLYSNLEMRIKLLSLKTYLFPASLGIVGFHDFGRVWYKDANGNDPSTVSGKSSEWHRGWGGGLWFTPFNLTILSVEAAHSEEGTLGYIRMGFLF</sequence>
<protein>
    <submittedName>
        <fullName evidence="7">BamA/TamA family outer membrane protein</fullName>
    </submittedName>
</protein>
<proteinExistence type="predicted"/>
<dbReference type="Gene3D" id="3.60.21.10">
    <property type="match status" value="1"/>
</dbReference>
<dbReference type="PANTHER" id="PTHR10161">
    <property type="entry name" value="TARTRATE-RESISTANT ACID PHOSPHATASE TYPE 5"/>
    <property type="match status" value="1"/>
</dbReference>
<keyword evidence="4" id="KW-0472">Membrane</keyword>
<dbReference type="EMBL" id="JAERRB010000010">
    <property type="protein sequence ID" value="MBL0744373.1"/>
    <property type="molecule type" value="Genomic_DNA"/>
</dbReference>
<evidence type="ECO:0000313" key="7">
    <source>
        <dbReference type="EMBL" id="MBL0744373.1"/>
    </source>
</evidence>
<evidence type="ECO:0000256" key="1">
    <source>
        <dbReference type="ARBA" id="ARBA00004370"/>
    </source>
</evidence>
<dbReference type="RefSeq" id="WP_202014027.1">
    <property type="nucleotide sequence ID" value="NZ_JAERRB010000010.1"/>
</dbReference>
<organism evidence="7 8">
    <name type="scientific">Chryseolinea lacunae</name>
    <dbReference type="NCBI Taxonomy" id="2801331"/>
    <lineage>
        <taxon>Bacteria</taxon>
        <taxon>Pseudomonadati</taxon>
        <taxon>Bacteroidota</taxon>
        <taxon>Cytophagia</taxon>
        <taxon>Cytophagales</taxon>
        <taxon>Fulvivirgaceae</taxon>
        <taxon>Chryseolinea</taxon>
    </lineage>
</organism>
<dbReference type="InterPro" id="IPR051558">
    <property type="entry name" value="Metallophosphoesterase_PAP"/>
</dbReference>
<evidence type="ECO:0000256" key="3">
    <source>
        <dbReference type="ARBA" id="ARBA00022801"/>
    </source>
</evidence>
<keyword evidence="3" id="KW-0378">Hydrolase</keyword>
<evidence type="ECO:0000259" key="6">
    <source>
        <dbReference type="Pfam" id="PF01103"/>
    </source>
</evidence>
<feature type="domain" description="Bacterial surface antigen (D15)" evidence="6">
    <location>
        <begin position="978"/>
        <end position="1211"/>
    </location>
</feature>
<dbReference type="Gene3D" id="2.40.160.50">
    <property type="entry name" value="membrane protein fhac: a member of the omp85/tpsb transporter family"/>
    <property type="match status" value="1"/>
</dbReference>
<feature type="signal peptide" evidence="5">
    <location>
        <begin position="1"/>
        <end position="20"/>
    </location>
</feature>
<name>A0ABS1KYW9_9BACT</name>
<comment type="subcellular location">
    <subcellularLocation>
        <location evidence="1">Membrane</location>
    </subcellularLocation>
</comment>
<dbReference type="InterPro" id="IPR000184">
    <property type="entry name" value="Bac_surfAg_D15"/>
</dbReference>
<comment type="caution">
    <text evidence="7">The sequence shown here is derived from an EMBL/GenBank/DDBJ whole genome shotgun (WGS) entry which is preliminary data.</text>
</comment>
<evidence type="ECO:0000313" key="8">
    <source>
        <dbReference type="Proteomes" id="UP000613030"/>
    </source>
</evidence>
<dbReference type="Pfam" id="PF01103">
    <property type="entry name" value="Omp85"/>
    <property type="match status" value="1"/>
</dbReference>